<evidence type="ECO:0000313" key="1">
    <source>
        <dbReference type="EMBL" id="GHA13462.1"/>
    </source>
</evidence>
<proteinExistence type="predicted"/>
<dbReference type="AlphaFoldDB" id="A0A918RXT9"/>
<reference evidence="1" key="2">
    <citation type="submission" date="2020-09" db="EMBL/GenBank/DDBJ databases">
        <authorList>
            <person name="Sun Q."/>
            <person name="Kim S."/>
        </authorList>
    </citation>
    <scope>NUCLEOTIDE SEQUENCE</scope>
    <source>
        <strain evidence="1">KCTC 32437</strain>
    </source>
</reference>
<comment type="caution">
    <text evidence="1">The sequence shown here is derived from an EMBL/GenBank/DDBJ whole genome shotgun (WGS) entry which is preliminary data.</text>
</comment>
<sequence length="189" mass="20465">MSIKIEFHGEGLPKFQDAVEALGEGKATSAYRKALNSTGKKVFTQVKRSVAKQMGTSQRNVVKHGGMKRVPASGAHLVTTIEAKGNYLPLSDFKSRQVGAGASAAPWATRRIFRGTFIIAKLGGNVFRRTGKFSPASGRHNAIEKLWGPAVPKEMVRDESAATFDRVVRTELAPEVNRLLKLMSNGALS</sequence>
<gene>
    <name evidence="1" type="ORF">GCM10007989_05080</name>
</gene>
<organism evidence="1 2">
    <name type="scientific">Devosia pacifica</name>
    <dbReference type="NCBI Taxonomy" id="1335967"/>
    <lineage>
        <taxon>Bacteria</taxon>
        <taxon>Pseudomonadati</taxon>
        <taxon>Pseudomonadota</taxon>
        <taxon>Alphaproteobacteria</taxon>
        <taxon>Hyphomicrobiales</taxon>
        <taxon>Devosiaceae</taxon>
        <taxon>Devosia</taxon>
    </lineage>
</organism>
<dbReference type="Proteomes" id="UP000646579">
    <property type="component" value="Unassembled WGS sequence"/>
</dbReference>
<protein>
    <submittedName>
        <fullName evidence="1">Uncharacterized protein</fullName>
    </submittedName>
</protein>
<name>A0A918RXT9_9HYPH</name>
<accession>A0A918RXT9</accession>
<keyword evidence="2" id="KW-1185">Reference proteome</keyword>
<evidence type="ECO:0000313" key="2">
    <source>
        <dbReference type="Proteomes" id="UP000646579"/>
    </source>
</evidence>
<dbReference type="RefSeq" id="WP_189423030.1">
    <property type="nucleotide sequence ID" value="NZ_BMZE01000001.1"/>
</dbReference>
<dbReference type="EMBL" id="BMZE01000001">
    <property type="protein sequence ID" value="GHA13462.1"/>
    <property type="molecule type" value="Genomic_DNA"/>
</dbReference>
<reference evidence="1" key="1">
    <citation type="journal article" date="2014" name="Int. J. Syst. Evol. Microbiol.">
        <title>Complete genome sequence of Corynebacterium casei LMG S-19264T (=DSM 44701T), isolated from a smear-ripened cheese.</title>
        <authorList>
            <consortium name="US DOE Joint Genome Institute (JGI-PGF)"/>
            <person name="Walter F."/>
            <person name="Albersmeier A."/>
            <person name="Kalinowski J."/>
            <person name="Ruckert C."/>
        </authorList>
    </citation>
    <scope>NUCLEOTIDE SEQUENCE</scope>
    <source>
        <strain evidence="1">KCTC 32437</strain>
    </source>
</reference>